<gene>
    <name evidence="2" type="ORF">N7482_004008</name>
</gene>
<keyword evidence="3" id="KW-1185">Reference proteome</keyword>
<evidence type="ECO:0000259" key="1">
    <source>
        <dbReference type="Pfam" id="PF24864"/>
    </source>
</evidence>
<reference evidence="2" key="2">
    <citation type="journal article" date="2023" name="IMA Fungus">
        <title>Comparative genomic study of the Penicillium genus elucidates a diverse pangenome and 15 lateral gene transfer events.</title>
        <authorList>
            <person name="Petersen C."/>
            <person name="Sorensen T."/>
            <person name="Nielsen M.R."/>
            <person name="Sondergaard T.E."/>
            <person name="Sorensen J.L."/>
            <person name="Fitzpatrick D.A."/>
            <person name="Frisvad J.C."/>
            <person name="Nielsen K.L."/>
        </authorList>
    </citation>
    <scope>NUCLEOTIDE SEQUENCE</scope>
    <source>
        <strain evidence="2">IBT 26290</strain>
    </source>
</reference>
<dbReference type="OrthoDB" id="4284063at2759"/>
<organism evidence="2 3">
    <name type="scientific">Penicillium canariense</name>
    <dbReference type="NCBI Taxonomy" id="189055"/>
    <lineage>
        <taxon>Eukaryota</taxon>
        <taxon>Fungi</taxon>
        <taxon>Dikarya</taxon>
        <taxon>Ascomycota</taxon>
        <taxon>Pezizomycotina</taxon>
        <taxon>Eurotiomycetes</taxon>
        <taxon>Eurotiomycetidae</taxon>
        <taxon>Eurotiales</taxon>
        <taxon>Aspergillaceae</taxon>
        <taxon>Penicillium</taxon>
    </lineage>
</organism>
<name>A0A9W9LNZ3_9EURO</name>
<dbReference type="InterPro" id="IPR056632">
    <property type="entry name" value="DUF7730"/>
</dbReference>
<dbReference type="Proteomes" id="UP001149163">
    <property type="component" value="Unassembled WGS sequence"/>
</dbReference>
<sequence>MPFSKFVKWCREHTEALISNPNHKKSLVPPPSINPQLQSPLFALPFEIRIIIYRILFGDRSIHYERDWVDEKRKKWVVYAYVCFASSERVDWDHCAGHQRGAPNVAKNWGMFLDVTLLYSCWRAYIESLPILYGNEFRFSKRRELCTTFPNQVTAPGISSIRRLTLWWTLGNDIQPHTSLQNKAKYNLLWSALRSKYTALTHIRIFIDSAYLAPIKDTPRGISGDTQDEKNQLFLFQNAWLEGLEAMIEENKDLEVFEVHFYTKIYRILRERIKPWLKEKEEERKASNGAVRYKAYKCRSTAIKWQGCPGGSYEGVGTDISDGSSHIGIEDAKSRTTEFWMKKPREFKNRK</sequence>
<dbReference type="GeneID" id="81425309"/>
<accession>A0A9W9LNZ3</accession>
<dbReference type="RefSeq" id="XP_056544875.1">
    <property type="nucleotide sequence ID" value="XM_056686133.1"/>
</dbReference>
<protein>
    <recommendedName>
        <fullName evidence="1">DUF7730 domain-containing protein</fullName>
    </recommendedName>
</protein>
<dbReference type="AlphaFoldDB" id="A0A9W9LNZ3"/>
<evidence type="ECO:0000313" key="2">
    <source>
        <dbReference type="EMBL" id="KAJ5168414.1"/>
    </source>
</evidence>
<proteinExistence type="predicted"/>
<comment type="caution">
    <text evidence="2">The sequence shown here is derived from an EMBL/GenBank/DDBJ whole genome shotgun (WGS) entry which is preliminary data.</text>
</comment>
<dbReference type="EMBL" id="JAPQKN010000002">
    <property type="protein sequence ID" value="KAJ5168414.1"/>
    <property type="molecule type" value="Genomic_DNA"/>
</dbReference>
<dbReference type="PANTHER" id="PTHR38790">
    <property type="entry name" value="2EXR DOMAIN-CONTAINING PROTEIN-RELATED"/>
    <property type="match status" value="1"/>
</dbReference>
<reference evidence="2" key="1">
    <citation type="submission" date="2022-11" db="EMBL/GenBank/DDBJ databases">
        <authorList>
            <person name="Petersen C."/>
        </authorList>
    </citation>
    <scope>NUCLEOTIDE SEQUENCE</scope>
    <source>
        <strain evidence="2">IBT 26290</strain>
    </source>
</reference>
<dbReference type="Pfam" id="PF24864">
    <property type="entry name" value="DUF7730"/>
    <property type="match status" value="1"/>
</dbReference>
<feature type="domain" description="DUF7730" evidence="1">
    <location>
        <begin position="35"/>
        <end position="187"/>
    </location>
</feature>
<evidence type="ECO:0000313" key="3">
    <source>
        <dbReference type="Proteomes" id="UP001149163"/>
    </source>
</evidence>